<sequence length="742" mass="80155">MANQVSLVLNLCCLVLLLSNSTQADSDDNRKVYVVYMGQKPRDDVSASSLHLSMLQQVAGRDGGKYMLQRYTKSFHGFSARLSQEEAQKISGMEGVVSVFPSRKYKLATTRSWDFLGFPLTVNRSTTESDIIIGVIDSGIWPESASFSDLGYGPPPAKWKGICEANFPCNNKIIGAQYFKGDGAYDPKDLQSPRDSDGHGTHTASTAAGNIVTNANQLGLRSGTARGGVPRARIAVYKVCWKDGCSDNDIFSAFDTAIADGVDIISISLGSKTLEQLFQDSIPIGSFHAMMNGILTVQAAGNEGPRPQSVTSVAPWVLSVAAGTKNPDLITPVRLGNNMVVDGVSINPFTLDGMYPLVYAGDVPNAKAGFNGSISRFCFRNSLDKNLVKGKIILCDQISTEEVSIEEVVMSDGAVGSVMRYGGPYFELFGSYPLPVSVVNSDQATNIIRYIRSTRNATAIIMKSEDVTNSSSPYVASFSSRGPNPIDKNILKPDLTAPGVKILAAWPPVAPISEVEGDRRAVPFNMISGTSMACPHVSGIAAYIKTFNPAWSPAAIKSALMTTASVMSAQINPDAEFAYGAGYLNPMKAMRPGLVYDADEVDYVTFLCQQNYSTQPIRIITGVNISSCSNLMKQTKDLNYPTFVIPTMRSEAIDTNFTRTVTNVGSATSTYRALITQPRVSGLRIQVEPSVLQFEEYGQKLSFKVSVQATIEKLDNPIVSGGLTWDDGVHQVRSPIVVHVPW</sequence>
<reference evidence="1 2" key="2">
    <citation type="journal article" date="2022" name="Mol. Ecol. Resour.">
        <title>The genomes of chicory, endive, great burdock and yacon provide insights into Asteraceae paleo-polyploidization history and plant inulin production.</title>
        <authorList>
            <person name="Fan W."/>
            <person name="Wang S."/>
            <person name="Wang H."/>
            <person name="Wang A."/>
            <person name="Jiang F."/>
            <person name="Liu H."/>
            <person name="Zhao H."/>
            <person name="Xu D."/>
            <person name="Zhang Y."/>
        </authorList>
    </citation>
    <scope>NUCLEOTIDE SEQUENCE [LARGE SCALE GENOMIC DNA]</scope>
    <source>
        <strain evidence="2">cv. Niubang</strain>
    </source>
</reference>
<protein>
    <submittedName>
        <fullName evidence="1">Uncharacterized protein</fullName>
    </submittedName>
</protein>
<accession>A0ACB8XLS0</accession>
<keyword evidence="2" id="KW-1185">Reference proteome</keyword>
<comment type="caution">
    <text evidence="1">The sequence shown here is derived from an EMBL/GenBank/DDBJ whole genome shotgun (WGS) entry which is preliminary data.</text>
</comment>
<organism evidence="1 2">
    <name type="scientific">Arctium lappa</name>
    <name type="common">Greater burdock</name>
    <name type="synonym">Lappa major</name>
    <dbReference type="NCBI Taxonomy" id="4217"/>
    <lineage>
        <taxon>Eukaryota</taxon>
        <taxon>Viridiplantae</taxon>
        <taxon>Streptophyta</taxon>
        <taxon>Embryophyta</taxon>
        <taxon>Tracheophyta</taxon>
        <taxon>Spermatophyta</taxon>
        <taxon>Magnoliopsida</taxon>
        <taxon>eudicotyledons</taxon>
        <taxon>Gunneridae</taxon>
        <taxon>Pentapetalae</taxon>
        <taxon>asterids</taxon>
        <taxon>campanulids</taxon>
        <taxon>Asterales</taxon>
        <taxon>Asteraceae</taxon>
        <taxon>Carduoideae</taxon>
        <taxon>Cardueae</taxon>
        <taxon>Arctiinae</taxon>
        <taxon>Arctium</taxon>
    </lineage>
</organism>
<evidence type="ECO:0000313" key="1">
    <source>
        <dbReference type="EMBL" id="KAI3668952.1"/>
    </source>
</evidence>
<proteinExistence type="predicted"/>
<dbReference type="EMBL" id="CM042062">
    <property type="protein sequence ID" value="KAI3668952.1"/>
    <property type="molecule type" value="Genomic_DNA"/>
</dbReference>
<gene>
    <name evidence="1" type="ORF">L6452_40169</name>
</gene>
<dbReference type="Proteomes" id="UP001055879">
    <property type="component" value="Linkage Group LG16"/>
</dbReference>
<evidence type="ECO:0000313" key="2">
    <source>
        <dbReference type="Proteomes" id="UP001055879"/>
    </source>
</evidence>
<name>A0ACB8XLS0_ARCLA</name>
<reference evidence="2" key="1">
    <citation type="journal article" date="2022" name="Mol. Ecol. Resour.">
        <title>The genomes of chicory, endive, great burdock and yacon provide insights into Asteraceae palaeo-polyploidization history and plant inulin production.</title>
        <authorList>
            <person name="Fan W."/>
            <person name="Wang S."/>
            <person name="Wang H."/>
            <person name="Wang A."/>
            <person name="Jiang F."/>
            <person name="Liu H."/>
            <person name="Zhao H."/>
            <person name="Xu D."/>
            <person name="Zhang Y."/>
        </authorList>
    </citation>
    <scope>NUCLEOTIDE SEQUENCE [LARGE SCALE GENOMIC DNA]</scope>
    <source>
        <strain evidence="2">cv. Niubang</strain>
    </source>
</reference>